<proteinExistence type="predicted"/>
<name>A0A8J2LZS8_9BILA</name>
<evidence type="ECO:0000313" key="1">
    <source>
        <dbReference type="EMBL" id="CAG9532339.1"/>
    </source>
</evidence>
<evidence type="ECO:0000313" key="2">
    <source>
        <dbReference type="Proteomes" id="UP000746747"/>
    </source>
</evidence>
<protein>
    <submittedName>
        <fullName evidence="1">Uncharacterized protein</fullName>
    </submittedName>
</protein>
<reference evidence="1" key="1">
    <citation type="submission" date="2021-09" db="EMBL/GenBank/DDBJ databases">
        <authorList>
            <consortium name="Pathogen Informatics"/>
        </authorList>
    </citation>
    <scope>NUCLEOTIDE SEQUENCE</scope>
</reference>
<dbReference type="EMBL" id="CAKAEH010000960">
    <property type="protein sequence ID" value="CAG9532339.1"/>
    <property type="molecule type" value="Genomic_DNA"/>
</dbReference>
<gene>
    <name evidence="1" type="ORF">CJOHNSTONI_LOCUS2653</name>
</gene>
<sequence length="87" mass="10009">MDDIAIVHISAQPKVEKIQNILAMDDFIITDLNQEIMLKEIDDLSDLGDNLSNLPEVKRTVRMFSTSSIFYHIAICCHIHYFINICL</sequence>
<keyword evidence="2" id="KW-1185">Reference proteome</keyword>
<dbReference type="Proteomes" id="UP000746747">
    <property type="component" value="Unassembled WGS sequence"/>
</dbReference>
<organism evidence="1 2">
    <name type="scientific">Cercopithifilaria johnstoni</name>
    <dbReference type="NCBI Taxonomy" id="2874296"/>
    <lineage>
        <taxon>Eukaryota</taxon>
        <taxon>Metazoa</taxon>
        <taxon>Ecdysozoa</taxon>
        <taxon>Nematoda</taxon>
        <taxon>Chromadorea</taxon>
        <taxon>Rhabditida</taxon>
        <taxon>Spirurina</taxon>
        <taxon>Spiruromorpha</taxon>
        <taxon>Filarioidea</taxon>
        <taxon>Onchocercidae</taxon>
        <taxon>Cercopithifilaria</taxon>
    </lineage>
</organism>
<dbReference type="AlphaFoldDB" id="A0A8J2LZS8"/>
<accession>A0A8J2LZS8</accession>
<comment type="caution">
    <text evidence="1">The sequence shown here is derived from an EMBL/GenBank/DDBJ whole genome shotgun (WGS) entry which is preliminary data.</text>
</comment>